<organism evidence="2 3">
    <name type="scientific">Bacteroides uniformis str. 3978 T3 ii</name>
    <dbReference type="NCBI Taxonomy" id="1339349"/>
    <lineage>
        <taxon>Bacteria</taxon>
        <taxon>Pseudomonadati</taxon>
        <taxon>Bacteroidota</taxon>
        <taxon>Bacteroidia</taxon>
        <taxon>Bacteroidales</taxon>
        <taxon>Bacteroidaceae</taxon>
        <taxon>Bacteroides</taxon>
    </lineage>
</organism>
<dbReference type="AlphaFoldDB" id="A0A078RYJ6"/>
<dbReference type="EMBL" id="JNHN01000174">
    <property type="protein sequence ID" value="KDS50343.1"/>
    <property type="molecule type" value="Genomic_DNA"/>
</dbReference>
<dbReference type="InterPro" id="IPR050194">
    <property type="entry name" value="Glycosyltransferase_grp1"/>
</dbReference>
<comment type="caution">
    <text evidence="2">The sequence shown here is derived from an EMBL/GenBank/DDBJ whole genome shotgun (WGS) entry which is preliminary data.</text>
</comment>
<dbReference type="InterPro" id="IPR001296">
    <property type="entry name" value="Glyco_trans_1"/>
</dbReference>
<proteinExistence type="predicted"/>
<accession>A0A078RYJ6</accession>
<evidence type="ECO:0000313" key="2">
    <source>
        <dbReference type="EMBL" id="KDS50343.1"/>
    </source>
</evidence>
<dbReference type="PANTHER" id="PTHR45947">
    <property type="entry name" value="SULFOQUINOVOSYL TRANSFERASE SQD2"/>
    <property type="match status" value="1"/>
</dbReference>
<name>A0A078RYJ6_BACUN</name>
<dbReference type="GO" id="GO:0016757">
    <property type="term" value="F:glycosyltransferase activity"/>
    <property type="evidence" value="ECO:0007669"/>
    <property type="project" value="InterPro"/>
</dbReference>
<feature type="domain" description="Glycosyl transferase family 1" evidence="1">
    <location>
        <begin position="199"/>
        <end position="310"/>
    </location>
</feature>
<dbReference type="Pfam" id="PF00534">
    <property type="entry name" value="Glycos_transf_1"/>
    <property type="match status" value="1"/>
</dbReference>
<keyword evidence="2" id="KW-0808">Transferase</keyword>
<dbReference type="RefSeq" id="WP_005644226.1">
    <property type="nucleotide sequence ID" value="NZ_JNHN01000174.1"/>
</dbReference>
<dbReference type="PANTHER" id="PTHR45947:SF3">
    <property type="entry name" value="SULFOQUINOVOSYL TRANSFERASE SQD2"/>
    <property type="match status" value="1"/>
</dbReference>
<protein>
    <submittedName>
        <fullName evidence="2">Glycosyl transferases group 1 family protein</fullName>
    </submittedName>
</protein>
<dbReference type="SUPFAM" id="SSF53756">
    <property type="entry name" value="UDP-Glycosyltransferase/glycogen phosphorylase"/>
    <property type="match status" value="1"/>
</dbReference>
<evidence type="ECO:0000259" key="1">
    <source>
        <dbReference type="Pfam" id="PF00534"/>
    </source>
</evidence>
<gene>
    <name evidence="2" type="ORF">M094_1268</name>
</gene>
<sequence length="376" mass="42986">MSKVLIFIDWFAPGYKAGGPITSNVNIVEHLSDKLDFYVITSSFDYHATAPYKNIQENKWVDWQGAKVMYINPSCLSWKVLKKAVEEAACDVWYINGIYSRYYSLYPLLLAKNLKPKKVIVCARGMLSPHALAVKSVSKKIFLTLAKTVNLYRNVIFHATNEEEKEYIQSAISKKNIVDVAENLPRKMDLQANGCVKVKGEVRLVSFARISSEKNTLFALKALRKCKEKVVYHIYGQINSEIYWQECQKAIAELPTNVTVEYKGCVSPHDMQKIYTHYHALYLPSTGENYGHAILESFMNGCPVVISNKTPWLGLEKKNIGWDLPLDESLYALVIDHLSRVGSDEYLQMRSCVIAFISAYLSNDETRKRYLNMFQL</sequence>
<dbReference type="PATRIC" id="fig|1339349.3.peg.2444"/>
<evidence type="ECO:0000313" key="3">
    <source>
        <dbReference type="Proteomes" id="UP000028013"/>
    </source>
</evidence>
<reference evidence="2 3" key="1">
    <citation type="submission" date="2014-04" db="EMBL/GenBank/DDBJ databases">
        <authorList>
            <person name="Sears C."/>
            <person name="Carroll K."/>
            <person name="Sack B.R."/>
            <person name="Qadri F."/>
            <person name="Myers L.L."/>
            <person name="Chung G.-T."/>
            <person name="Escheverria P."/>
            <person name="Fraser C.M."/>
            <person name="Sadzewicz L."/>
            <person name="Shefchek K.A."/>
            <person name="Tallon L."/>
            <person name="Das S.P."/>
            <person name="Daugherty S."/>
            <person name="Mongodin E.F."/>
        </authorList>
    </citation>
    <scope>NUCLEOTIDE SEQUENCE [LARGE SCALE GENOMIC DNA]</scope>
    <source>
        <strain evidence="2 3">3978 T3 ii</strain>
    </source>
</reference>
<dbReference type="Gene3D" id="3.40.50.2000">
    <property type="entry name" value="Glycogen Phosphorylase B"/>
    <property type="match status" value="1"/>
</dbReference>
<dbReference type="Proteomes" id="UP000028013">
    <property type="component" value="Unassembled WGS sequence"/>
</dbReference>